<dbReference type="Proteomes" id="UP000248745">
    <property type="component" value="Unassembled WGS sequence"/>
</dbReference>
<dbReference type="PANTHER" id="PTHR16214">
    <property type="entry name" value="TRANSMEMBRANE PROTEIN 260"/>
    <property type="match status" value="1"/>
</dbReference>
<evidence type="ECO:0000256" key="1">
    <source>
        <dbReference type="SAM" id="Phobius"/>
    </source>
</evidence>
<comment type="caution">
    <text evidence="2">The sequence shown here is derived from an EMBL/GenBank/DDBJ whole genome shotgun (WGS) entry which is preliminary data.</text>
</comment>
<dbReference type="InterPro" id="IPR052724">
    <property type="entry name" value="GT117_domain-containing"/>
</dbReference>
<gene>
    <name evidence="2" type="ORF">DN068_10715</name>
</gene>
<feature type="transmembrane region" description="Helical" evidence="1">
    <location>
        <begin position="581"/>
        <end position="598"/>
    </location>
</feature>
<evidence type="ECO:0000313" key="2">
    <source>
        <dbReference type="EMBL" id="PZF72876.1"/>
    </source>
</evidence>
<keyword evidence="1" id="KW-0812">Transmembrane</keyword>
<feature type="transmembrane region" description="Helical" evidence="1">
    <location>
        <begin position="176"/>
        <end position="205"/>
    </location>
</feature>
<feature type="transmembrane region" description="Helical" evidence="1">
    <location>
        <begin position="548"/>
        <end position="569"/>
    </location>
</feature>
<feature type="transmembrane region" description="Helical" evidence="1">
    <location>
        <begin position="518"/>
        <end position="536"/>
    </location>
</feature>
<dbReference type="RefSeq" id="WP_110998909.1">
    <property type="nucleotide sequence ID" value="NZ_QKTW01000016.1"/>
</dbReference>
<dbReference type="AlphaFoldDB" id="A0A2W2BHA0"/>
<proteinExistence type="predicted"/>
<dbReference type="InterPro" id="IPR021280">
    <property type="entry name" value="TMEM260-like"/>
</dbReference>
<sequence>MNYRKINNLTGWMVFAFATMVYLLTMERTASFWDCGEFLACASKLEVGHSPGAPFFMTIQRLFAIFSGGSKTSMAAVINSESAIASGFTILFLFWSITHFARKLLIKNGDTISKQQLWLIMGSGVVGALAYTFSDTFWFSAVEAEVYATSSCFTALVFWAMLKWEDTADSKYADRWLVLIAYLIGISIGIHLLNLLAIPALAVIFYFRRYKATKMGIVIAFVVGCVMLAAVQFGVIQYLPMMAAQFDLLFVNSFGMPFDSGALFFAVLLLAGLVGLLFYAKKKNNYWLHIGTISLLFIILGFSSYLIPMIRSRANVGVDMTNPDNVMSLVSYLKREQFLQQPLLYGPDYNTPVTGINQKGNSYSQVKKDGKDYYEVTDHKFNYKYDESRMRFFPRIWDNSDPTHVQYYQSYLGLDKDDIPTSADNLSFFMGYQINWMWWRYFMWNYAGRQNDFEGQGEVKNGNWISGIQPLDKMRVGDMNAMSSGFNDNKARNQLYFLPLILGILGMIYQFNHHRKDAMVVLILFFFTGIAIAIYLNMAALQPRERDYAFAGSTYAFAIWIGLGVLLVQQWIQRLTKTPKAVYLTLLLCLLAVPALMAKEEWDDHDRSGKSLARATAYNTLMSCAPNAILFTSGDNDTFPLWYLQEVEGIRRDVRVLIIELLGTDWYVDQLNYRVNDADAVPMIWKKEDYIGGNHNYVGYFSNPQIPQDKYFNLEEICKFVISNDQQNKLATNSGSMENYLPSKKFFVQGLPVQQLVDRKWISPADSATINNEMKFEFQKDAAYKNDLAVLNIIAANARDGWKRPIYFNGSYPGNDNPMGLANNLRMEGVVYHLLPFTTKNIAPGEIMIDKDKTSDLFTKKYIWGGAEQNDVYFDEKNRVMLMSYRFNAARTADELTAVGRKEEAVKLLDKIMTSVTESSYYYDVTAFYIAQAYYRAGAQDKGKELAMKITRNAEADIAWTKTLSEKQQESTTRDLRNDLGLMNMLASTAAEAGDSATAKFIAARFQAHYTSLAPVVNASAP</sequence>
<accession>A0A2W2BHA0</accession>
<feature type="transmembrane region" description="Helical" evidence="1">
    <location>
        <begin position="495"/>
        <end position="512"/>
    </location>
</feature>
<name>A0A2W2BHA0_9BACT</name>
<protein>
    <submittedName>
        <fullName evidence="2">DUF2723 domain-containing protein</fullName>
    </submittedName>
</protein>
<reference evidence="2 3" key="1">
    <citation type="submission" date="2018-06" db="EMBL/GenBank/DDBJ databases">
        <title>Mucibacter soli gen. nov., sp. nov., a new member of the family Chitinophagaceae producing mucin.</title>
        <authorList>
            <person name="Kim M.-K."/>
            <person name="Park S."/>
            <person name="Kim T.-S."/>
            <person name="Joung Y."/>
            <person name="Han J.-H."/>
            <person name="Kim S.B."/>
        </authorList>
    </citation>
    <scope>NUCLEOTIDE SEQUENCE [LARGE SCALE GENOMIC DNA]</scope>
    <source>
        <strain evidence="2 3">R1-15</strain>
    </source>
</reference>
<dbReference type="PANTHER" id="PTHR16214:SF3">
    <property type="entry name" value="TRANSMEMBRANE PROTEIN 260"/>
    <property type="match status" value="1"/>
</dbReference>
<dbReference type="OrthoDB" id="9807602at2"/>
<dbReference type="EMBL" id="QKTW01000016">
    <property type="protein sequence ID" value="PZF72876.1"/>
    <property type="molecule type" value="Genomic_DNA"/>
</dbReference>
<feature type="transmembrane region" description="Helical" evidence="1">
    <location>
        <begin position="217"/>
        <end position="239"/>
    </location>
</feature>
<feature type="transmembrane region" description="Helical" evidence="1">
    <location>
        <begin position="286"/>
        <end position="307"/>
    </location>
</feature>
<keyword evidence="1" id="KW-1133">Transmembrane helix</keyword>
<keyword evidence="1" id="KW-0472">Membrane</keyword>
<feature type="transmembrane region" description="Helical" evidence="1">
    <location>
        <begin position="83"/>
        <end position="105"/>
    </location>
</feature>
<feature type="transmembrane region" description="Helical" evidence="1">
    <location>
        <begin position="117"/>
        <end position="134"/>
    </location>
</feature>
<keyword evidence="3" id="KW-1185">Reference proteome</keyword>
<organism evidence="2 3">
    <name type="scientific">Taibaiella soli</name>
    <dbReference type="NCBI Taxonomy" id="1649169"/>
    <lineage>
        <taxon>Bacteria</taxon>
        <taxon>Pseudomonadati</taxon>
        <taxon>Bacteroidota</taxon>
        <taxon>Chitinophagia</taxon>
        <taxon>Chitinophagales</taxon>
        <taxon>Chitinophagaceae</taxon>
        <taxon>Taibaiella</taxon>
    </lineage>
</organism>
<dbReference type="Pfam" id="PF11028">
    <property type="entry name" value="TMEM260-like"/>
    <property type="match status" value="1"/>
</dbReference>
<evidence type="ECO:0000313" key="3">
    <source>
        <dbReference type="Proteomes" id="UP000248745"/>
    </source>
</evidence>
<feature type="transmembrane region" description="Helical" evidence="1">
    <location>
        <begin position="7"/>
        <end position="24"/>
    </location>
</feature>
<feature type="transmembrane region" description="Helical" evidence="1">
    <location>
        <begin position="260"/>
        <end position="280"/>
    </location>
</feature>